<dbReference type="Proteomes" id="UP000003009">
    <property type="component" value="Unassembled WGS sequence"/>
</dbReference>
<dbReference type="HOGENOM" id="CLU_3184744_0_0_4"/>
<name>C4GIZ6_9NEIS</name>
<dbReference type="EMBL" id="ACJW02000003">
    <property type="protein sequence ID" value="EEP67769.1"/>
    <property type="molecule type" value="Genomic_DNA"/>
</dbReference>
<evidence type="ECO:0000313" key="2">
    <source>
        <dbReference type="Proteomes" id="UP000003009"/>
    </source>
</evidence>
<keyword evidence="2" id="KW-1185">Reference proteome</keyword>
<reference evidence="1" key="1">
    <citation type="submission" date="2009-04" db="EMBL/GenBank/DDBJ databases">
        <authorList>
            <person name="Weinstock G."/>
            <person name="Sodergren E."/>
            <person name="Clifton S."/>
            <person name="Fulton L."/>
            <person name="Fulton B."/>
            <person name="Courtney L."/>
            <person name="Fronick C."/>
            <person name="Harrison M."/>
            <person name="Strong C."/>
            <person name="Farmer C."/>
            <person name="Delahaunty K."/>
            <person name="Markovic C."/>
            <person name="Hall O."/>
            <person name="Minx P."/>
            <person name="Tomlinson C."/>
            <person name="Mitreva M."/>
            <person name="Nelson J."/>
            <person name="Hou S."/>
            <person name="Wollam A."/>
            <person name="Pepin K.H."/>
            <person name="Johnson M."/>
            <person name="Bhonagiri V."/>
            <person name="Nash W.E."/>
            <person name="Warren W."/>
            <person name="Chinwalla A."/>
            <person name="Mardis E.R."/>
            <person name="Wilson R.K."/>
        </authorList>
    </citation>
    <scope>NUCLEOTIDE SEQUENCE [LARGE SCALE GENOMIC DNA]</scope>
    <source>
        <strain evidence="1">ATCC 51147</strain>
    </source>
</reference>
<proteinExistence type="predicted"/>
<organism evidence="1 2">
    <name type="scientific">Kingella oralis ATCC 51147</name>
    <dbReference type="NCBI Taxonomy" id="629741"/>
    <lineage>
        <taxon>Bacteria</taxon>
        <taxon>Pseudomonadati</taxon>
        <taxon>Pseudomonadota</taxon>
        <taxon>Betaproteobacteria</taxon>
        <taxon>Neisseriales</taxon>
        <taxon>Neisseriaceae</taxon>
        <taxon>Kingella</taxon>
    </lineage>
</organism>
<sequence>MGFLWDRWGWGGAVVCLKQPENGFQAAIFVKPATNGARLANILANP</sequence>
<accession>C4GIZ6</accession>
<protein>
    <submittedName>
        <fullName evidence="1">Uncharacterized protein</fullName>
    </submittedName>
</protein>
<dbReference type="AlphaFoldDB" id="C4GIZ6"/>
<gene>
    <name evidence="1" type="ORF">GCWU000324_02019</name>
</gene>
<evidence type="ECO:0000313" key="1">
    <source>
        <dbReference type="EMBL" id="EEP67769.1"/>
    </source>
</evidence>
<comment type="caution">
    <text evidence="1">The sequence shown here is derived from an EMBL/GenBank/DDBJ whole genome shotgun (WGS) entry which is preliminary data.</text>
</comment>